<feature type="domain" description="N-acetyltransferase" evidence="1">
    <location>
        <begin position="1"/>
        <end position="79"/>
    </location>
</feature>
<organism evidence="2 3">
    <name type="scientific">Caenorhabditis japonica</name>
    <dbReference type="NCBI Taxonomy" id="281687"/>
    <lineage>
        <taxon>Eukaryota</taxon>
        <taxon>Metazoa</taxon>
        <taxon>Ecdysozoa</taxon>
        <taxon>Nematoda</taxon>
        <taxon>Chromadorea</taxon>
        <taxon>Rhabditida</taxon>
        <taxon>Rhabditina</taxon>
        <taxon>Rhabditomorpha</taxon>
        <taxon>Rhabditoidea</taxon>
        <taxon>Rhabditidae</taxon>
        <taxon>Peloderinae</taxon>
        <taxon>Caenorhabditis</taxon>
    </lineage>
</organism>
<dbReference type="InterPro" id="IPR016181">
    <property type="entry name" value="Acyl_CoA_acyltransferase"/>
</dbReference>
<dbReference type="Proteomes" id="UP000005237">
    <property type="component" value="Unassembled WGS sequence"/>
</dbReference>
<evidence type="ECO:0000313" key="3">
    <source>
        <dbReference type="Proteomes" id="UP000005237"/>
    </source>
</evidence>
<dbReference type="EnsemblMetazoa" id="CJA36462.1">
    <property type="protein sequence ID" value="CJA36462.1"/>
    <property type="gene ID" value="WBGene00212309"/>
</dbReference>
<dbReference type="SUPFAM" id="SSF55729">
    <property type="entry name" value="Acyl-CoA N-acyltransferases (Nat)"/>
    <property type="match status" value="1"/>
</dbReference>
<evidence type="ECO:0000313" key="2">
    <source>
        <dbReference type="EnsemblMetazoa" id="CJA36462.1"/>
    </source>
</evidence>
<dbReference type="Pfam" id="PF13508">
    <property type="entry name" value="Acetyltransf_7"/>
    <property type="match status" value="1"/>
</dbReference>
<dbReference type="CDD" id="cd04301">
    <property type="entry name" value="NAT_SF"/>
    <property type="match status" value="1"/>
</dbReference>
<reference evidence="3" key="1">
    <citation type="submission" date="2010-08" db="EMBL/GenBank/DDBJ databases">
        <authorList>
            <consortium name="Caenorhabditis japonica Sequencing Consortium"/>
            <person name="Wilson R.K."/>
        </authorList>
    </citation>
    <scope>NUCLEOTIDE SEQUENCE [LARGE SCALE GENOMIC DNA]</scope>
    <source>
        <strain evidence="3">DF5081</strain>
    </source>
</reference>
<dbReference type="PROSITE" id="PS51186">
    <property type="entry name" value="GNAT"/>
    <property type="match status" value="1"/>
</dbReference>
<protein>
    <submittedName>
        <fullName evidence="2">N-acetyltransferase domain-containing protein</fullName>
    </submittedName>
</protein>
<evidence type="ECO:0000259" key="1">
    <source>
        <dbReference type="PROSITE" id="PS51186"/>
    </source>
</evidence>
<sequence length="124" mass="14354">MERVAVLKEYRRRGIAAELIRTAMLFAQTESPDTSIYAYAQVAAIQLYVALGFKILSKVWIEDGTFIPHQTIFWGSPVSIGVFLKHQAEKVDTTYEEYDARHPAIIPKIEEFKQRIEVEQNFQF</sequence>
<dbReference type="GO" id="GO:0016747">
    <property type="term" value="F:acyltransferase activity, transferring groups other than amino-acyl groups"/>
    <property type="evidence" value="ECO:0007669"/>
    <property type="project" value="InterPro"/>
</dbReference>
<accession>A0A8R1EHG5</accession>
<proteinExistence type="predicted"/>
<name>A0A8R1EHG5_CAEJA</name>
<keyword evidence="3" id="KW-1185">Reference proteome</keyword>
<reference evidence="2" key="2">
    <citation type="submission" date="2022-06" db="UniProtKB">
        <authorList>
            <consortium name="EnsemblMetazoa"/>
        </authorList>
    </citation>
    <scope>IDENTIFICATION</scope>
    <source>
        <strain evidence="2">DF5081</strain>
    </source>
</reference>
<dbReference type="InterPro" id="IPR000182">
    <property type="entry name" value="GNAT_dom"/>
</dbReference>
<dbReference type="Gene3D" id="3.40.630.30">
    <property type="match status" value="1"/>
</dbReference>
<dbReference type="AlphaFoldDB" id="A0A8R1EHG5"/>